<evidence type="ECO:0000313" key="1">
    <source>
        <dbReference type="EMBL" id="ARB15104.1"/>
    </source>
</evidence>
<reference evidence="2" key="1">
    <citation type="journal article" date="2017" name="Curr. Microbiol.">
        <title>Genomic Diversity of Type B3 Bacteriophages of Caulobacter crescentus.</title>
        <authorList>
            <person name="Ash K.T."/>
            <person name="Drake K.M."/>
            <person name="Gibbs W.S."/>
            <person name="Ely B."/>
        </authorList>
    </citation>
    <scope>NUCLEOTIDE SEQUENCE [LARGE SCALE GENOMIC DNA]</scope>
</reference>
<protein>
    <submittedName>
        <fullName evidence="1">Uncharacterized protein</fullName>
    </submittedName>
</protein>
<accession>A0A1V0EE15</accession>
<dbReference type="EMBL" id="KY555146">
    <property type="protein sequence ID" value="ARB15104.1"/>
    <property type="molecule type" value="Genomic_DNA"/>
</dbReference>
<proteinExistence type="predicted"/>
<organism evidence="1 2">
    <name type="scientific">Caulobacter phage Ccr32</name>
    <dbReference type="NCBI Taxonomy" id="1959738"/>
    <lineage>
        <taxon>Viruses</taxon>
        <taxon>Duplodnaviria</taxon>
        <taxon>Heunggongvirae</taxon>
        <taxon>Uroviricota</taxon>
        <taxon>Caudoviricetes</taxon>
        <taxon>Jeanschmidtviridae</taxon>
        <taxon>Shapirovirus</taxon>
        <taxon>Shapirovirus cbk</taxon>
    </lineage>
</organism>
<evidence type="ECO:0000313" key="2">
    <source>
        <dbReference type="Proteomes" id="UP000222485"/>
    </source>
</evidence>
<dbReference type="Proteomes" id="UP000222485">
    <property type="component" value="Genome"/>
</dbReference>
<name>A0A1V0EE15_9CAUD</name>
<sequence length="230" mass="25999">MTQRPATRPLTYSLAKMIALLDEHPEVTDEGEPFELIHRLGTAAYYHGRDGDGKEVPMPTEKEWKIIHYVLHGDCYGHTSLATIRQMVDDHLNDPEVRWAFQPGDRVVMVTHNPPHALRGEIGVVDHCEHRERVLKNLASGGVRIIEPHDVVFIKGPEGLIELKAIDVVKMVEDDPTSYVHRAYTLAWKMQDLLADTPYFKELKEDVEHLKQELAAAVGATAFQLAGLRD</sequence>
<gene>
    <name evidence="1" type="ORF">Ccr32_gp186</name>
</gene>